<dbReference type="SMART" id="SM00530">
    <property type="entry name" value="HTH_XRE"/>
    <property type="match status" value="1"/>
</dbReference>
<dbReference type="HOGENOM" id="CLU_1314859_0_0_9"/>
<proteinExistence type="predicted"/>
<evidence type="ECO:0000313" key="3">
    <source>
        <dbReference type="Proteomes" id="UP000000378"/>
    </source>
</evidence>
<dbReference type="Pfam" id="PF01381">
    <property type="entry name" value="HTH_3"/>
    <property type="match status" value="1"/>
</dbReference>
<feature type="domain" description="HTH cro/C1-type" evidence="1">
    <location>
        <begin position="10"/>
        <end position="46"/>
    </location>
</feature>
<dbReference type="PROSITE" id="PS50943">
    <property type="entry name" value="HTH_CROC1"/>
    <property type="match status" value="1"/>
</dbReference>
<dbReference type="AlphaFoldDB" id="D7CQ13"/>
<dbReference type="RefSeq" id="WP_013176193.1">
    <property type="nucleotide sequence ID" value="NC_014220.1"/>
</dbReference>
<dbReference type="GO" id="GO:0003677">
    <property type="term" value="F:DNA binding"/>
    <property type="evidence" value="ECO:0007669"/>
    <property type="project" value="InterPro"/>
</dbReference>
<dbReference type="Proteomes" id="UP000000378">
    <property type="component" value="Chromosome"/>
</dbReference>
<evidence type="ECO:0000259" key="1">
    <source>
        <dbReference type="PROSITE" id="PS50943"/>
    </source>
</evidence>
<reference evidence="2 3" key="2">
    <citation type="journal article" date="2010" name="Stand. Genomic Sci.">
        <title>Complete genome sequence of Syntrophothermus lipocalidus type strain (TGB-C1).</title>
        <authorList>
            <person name="Djao O.D."/>
            <person name="Zhang X."/>
            <person name="Lucas S."/>
            <person name="Lapidus A."/>
            <person name="Del Rio T.G."/>
            <person name="Nolan M."/>
            <person name="Tice H."/>
            <person name="Cheng J.F."/>
            <person name="Han C."/>
            <person name="Tapia R."/>
            <person name="Goodwin L."/>
            <person name="Pitluck S."/>
            <person name="Liolios K."/>
            <person name="Ivanova N."/>
            <person name="Mavromatis K."/>
            <person name="Mikhailova N."/>
            <person name="Ovchinnikova G."/>
            <person name="Pati A."/>
            <person name="Brambilla E."/>
            <person name="Chen A."/>
            <person name="Palaniappan K."/>
            <person name="Land M."/>
            <person name="Hauser L."/>
            <person name="Chang Y.J."/>
            <person name="Jeffries C.D."/>
            <person name="Rohde M."/>
            <person name="Sikorski J."/>
            <person name="Spring S."/>
            <person name="Goker M."/>
            <person name="Detter J.C."/>
            <person name="Woyke T."/>
            <person name="Bristow J."/>
            <person name="Eisen J.A."/>
            <person name="Markowitz V."/>
            <person name="Hugenholtz P."/>
            <person name="Kyrpides N.C."/>
            <person name="Klenk H.P."/>
        </authorList>
    </citation>
    <scope>NUCLEOTIDE SEQUENCE [LARGE SCALE GENOMIC DNA]</scope>
    <source>
        <strain evidence="3">DSM 12680 / TGB-C1</strain>
    </source>
</reference>
<dbReference type="CDD" id="cd00093">
    <property type="entry name" value="HTH_XRE"/>
    <property type="match status" value="1"/>
</dbReference>
<reference evidence="3" key="1">
    <citation type="journal article" date="2010" name="Stand. Genomic Sci.">
        <title>Complete genome sequence of Syntrophothermus lipocalidus type strain (TGB-C1T).</title>
        <authorList>
            <consortium name="US DOE Joint Genome Institute (JGI-PGF)"/>
            <person name="Djao O."/>
            <person name="Zhang X."/>
            <person name="Lucas S."/>
            <person name="Lapidus A."/>
            <person name="Glavina Del Rio T."/>
            <person name="Nolan M."/>
            <person name="Tice H."/>
            <person name="Cheng J."/>
            <person name="Han C."/>
            <person name="Tapia R."/>
            <person name="Goodwin L."/>
            <person name="Pitluck S."/>
            <person name="Liolios K."/>
            <person name="Ivanova N."/>
            <person name="Mavromatis K."/>
            <person name="Mikhailova N."/>
            <person name="Ovchinnikova G."/>
            <person name="Pati A."/>
            <person name="Brambilla E."/>
            <person name="Chen A."/>
            <person name="Palaniappan K."/>
            <person name="Land M."/>
            <person name="Hauser L."/>
            <person name="Chang Y."/>
            <person name="Jeffries C."/>
            <person name="Rohde M."/>
            <person name="Sikorski J."/>
            <person name="Spring S."/>
            <person name="Goker M."/>
            <person name="Detter J."/>
            <person name="Woyke T."/>
            <person name="Bristow J."/>
            <person name="Eisen J."/>
            <person name="Markowitz V."/>
            <person name="Hugenholtz P."/>
            <person name="Kyrpides N."/>
            <person name="Klenk H."/>
        </authorList>
    </citation>
    <scope>NUCLEOTIDE SEQUENCE [LARGE SCALE GENOMIC DNA]</scope>
    <source>
        <strain evidence="3">DSM 12680 / TGB-C1</strain>
    </source>
</reference>
<evidence type="ECO:0000313" key="2">
    <source>
        <dbReference type="EMBL" id="ADI02791.1"/>
    </source>
</evidence>
<dbReference type="Gene3D" id="1.10.260.40">
    <property type="entry name" value="lambda repressor-like DNA-binding domains"/>
    <property type="match status" value="1"/>
</dbReference>
<organism evidence="2 3">
    <name type="scientific">Syntrophothermus lipocalidus (strain DSM 12680 / TGB-C1)</name>
    <dbReference type="NCBI Taxonomy" id="643648"/>
    <lineage>
        <taxon>Bacteria</taxon>
        <taxon>Bacillati</taxon>
        <taxon>Bacillota</taxon>
        <taxon>Clostridia</taxon>
        <taxon>Eubacteriales</taxon>
        <taxon>Syntrophomonadaceae</taxon>
        <taxon>Syntrophothermus</taxon>
    </lineage>
</organism>
<dbReference type="InterPro" id="IPR010982">
    <property type="entry name" value="Lambda_DNA-bd_dom_sf"/>
</dbReference>
<dbReference type="STRING" id="643648.Slip_2044"/>
<sequence length="209" mass="23977">MNTDNIGALVRKRRREKNMSLRTLAALMGVDPTHLSRIERGLTVPSEHLGSRLKAFVFGQPEHKTDAERIWYESSDLLGEARSYRLLLREAQSISDFCKGVDGILRELRSKSGSDIFTNSVVRHLAWYRVGIQDCLDVLAKTRLDELIPMLIPENSYELLQIHTELTEHEYDPELLRALHALIKGWSRRPATEDPADIKEIEDDDDFPI</sequence>
<dbReference type="EMBL" id="CP002048">
    <property type="protein sequence ID" value="ADI02791.1"/>
    <property type="molecule type" value="Genomic_DNA"/>
</dbReference>
<keyword evidence="3" id="KW-1185">Reference proteome</keyword>
<name>D7CQ13_SYNLT</name>
<accession>D7CQ13</accession>
<dbReference type="InterPro" id="IPR001387">
    <property type="entry name" value="Cro/C1-type_HTH"/>
</dbReference>
<gene>
    <name evidence="2" type="ordered locus">Slip_2044</name>
</gene>
<dbReference type="SUPFAM" id="SSF47413">
    <property type="entry name" value="lambda repressor-like DNA-binding domains"/>
    <property type="match status" value="1"/>
</dbReference>
<dbReference type="eggNOG" id="COG1813">
    <property type="taxonomic scope" value="Bacteria"/>
</dbReference>
<dbReference type="KEGG" id="slp:Slip_2044"/>
<protein>
    <submittedName>
        <fullName evidence="2">Transcriptional regulator, XRE family</fullName>
    </submittedName>
</protein>